<dbReference type="EMBL" id="JAEMUH010000006">
    <property type="protein sequence ID" value="MBJ7550505.1"/>
    <property type="molecule type" value="Genomic_DNA"/>
</dbReference>
<dbReference type="Gene3D" id="3.20.20.70">
    <property type="entry name" value="Aldolase class I"/>
    <property type="match status" value="1"/>
</dbReference>
<dbReference type="PANTHER" id="PTHR35273:SF2">
    <property type="entry name" value="ALPHA-GALACTOSIDASE"/>
    <property type="match status" value="1"/>
</dbReference>
<dbReference type="Proteomes" id="UP000598488">
    <property type="component" value="Unassembled WGS sequence"/>
</dbReference>
<dbReference type="PANTHER" id="PTHR35273">
    <property type="entry name" value="ALPHA-1,4 POLYGALACTOSAMINIDASE, PUTATIVE (AFU_ORTHOLOGUE AFUA_3G07890)-RELATED"/>
    <property type="match status" value="1"/>
</dbReference>
<name>A0ABS0ZA28_9GAMM</name>
<dbReference type="InterPro" id="IPR013785">
    <property type="entry name" value="Aldolase_TIM"/>
</dbReference>
<dbReference type="InterPro" id="IPR004352">
    <property type="entry name" value="GH114_TIM-barrel"/>
</dbReference>
<reference evidence="2 3" key="1">
    <citation type="submission" date="2020-12" db="EMBL/GenBank/DDBJ databases">
        <title>Comparative genome analysis of fungal antagonists Marinomonas ostreistagni 398 and M. spartinae 468.</title>
        <authorList>
            <person name="Fields J.L."/>
            <person name="Mavrodi O.V."/>
            <person name="Biber P.D."/>
            <person name="Indest K.J."/>
            <person name="Mavrodi D.V."/>
        </authorList>
    </citation>
    <scope>NUCLEOTIDE SEQUENCE [LARGE SCALE GENOMIC DNA]</scope>
    <source>
        <strain evidence="2 3">USM7</strain>
    </source>
</reference>
<evidence type="ECO:0000259" key="1">
    <source>
        <dbReference type="Pfam" id="PF03537"/>
    </source>
</evidence>
<keyword evidence="3" id="KW-1185">Reference proteome</keyword>
<accession>A0ABS0ZA28</accession>
<feature type="domain" description="Glycoside-hydrolase family GH114 TIM-barrel" evidence="1">
    <location>
        <begin position="36"/>
        <end position="252"/>
    </location>
</feature>
<dbReference type="Pfam" id="PF03537">
    <property type="entry name" value="Glyco_hydro_114"/>
    <property type="match status" value="1"/>
</dbReference>
<proteinExistence type="predicted"/>
<protein>
    <submittedName>
        <fullName evidence="2">Endo alpha-1,4 polygalactosaminidase</fullName>
    </submittedName>
</protein>
<gene>
    <name evidence="2" type="ORF">JHD44_07425</name>
</gene>
<evidence type="ECO:0000313" key="2">
    <source>
        <dbReference type="EMBL" id="MBJ7550505.1"/>
    </source>
</evidence>
<comment type="caution">
    <text evidence="2">The sequence shown here is derived from an EMBL/GenBank/DDBJ whole genome shotgun (WGS) entry which is preliminary data.</text>
</comment>
<dbReference type="InterPro" id="IPR017853">
    <property type="entry name" value="GH"/>
</dbReference>
<dbReference type="RefSeq" id="WP_199462127.1">
    <property type="nucleotide sequence ID" value="NZ_JAEMUH010000006.1"/>
</dbReference>
<evidence type="ECO:0000313" key="3">
    <source>
        <dbReference type="Proteomes" id="UP000598488"/>
    </source>
</evidence>
<sequence length="259" mass="29804">MLSQFKHHKLYISGFCVLWATNAMTENWYQPSVKTTWQWQLQGQLDTRYNVDVYDVDLFDTTVEQIQSLQRQNRKVICYFSAGSLEDWRNDIRSIPINAIGKPLDDWAGEHWLDIRNKQVWRTMQNRIKLALKKGCDGIEPDNVDGYQNDSGFPLTAQDQIAFNRFLAQSAHILKLSIGLKNSLGIVPELVNDFDFAVNEQCLEFQECDLLMPFIRQNKAVFHAEYQASSNICLPAQSMGFSTLLLPLELDGSFRKACP</sequence>
<dbReference type="SUPFAM" id="SSF51445">
    <property type="entry name" value="(Trans)glycosidases"/>
    <property type="match status" value="1"/>
</dbReference>
<organism evidence="2 3">
    <name type="scientific">Marinomonas ostreistagni</name>
    <dbReference type="NCBI Taxonomy" id="359209"/>
    <lineage>
        <taxon>Bacteria</taxon>
        <taxon>Pseudomonadati</taxon>
        <taxon>Pseudomonadota</taxon>
        <taxon>Gammaproteobacteria</taxon>
        <taxon>Oceanospirillales</taxon>
        <taxon>Oceanospirillaceae</taxon>
        <taxon>Marinomonas</taxon>
    </lineage>
</organism>